<evidence type="ECO:0000313" key="1">
    <source>
        <dbReference type="EMBL" id="KAI0059611.1"/>
    </source>
</evidence>
<name>A0ACB8SUW5_9AGAM</name>
<proteinExistence type="predicted"/>
<accession>A0ACB8SUW5</accession>
<reference evidence="1" key="2">
    <citation type="journal article" date="2022" name="New Phytol.">
        <title>Evolutionary transition to the ectomycorrhizal habit in the genomes of a hyperdiverse lineage of mushroom-forming fungi.</title>
        <authorList>
            <person name="Looney B."/>
            <person name="Miyauchi S."/>
            <person name="Morin E."/>
            <person name="Drula E."/>
            <person name="Courty P.E."/>
            <person name="Kohler A."/>
            <person name="Kuo A."/>
            <person name="LaButti K."/>
            <person name="Pangilinan J."/>
            <person name="Lipzen A."/>
            <person name="Riley R."/>
            <person name="Andreopoulos W."/>
            <person name="He G."/>
            <person name="Johnson J."/>
            <person name="Nolan M."/>
            <person name="Tritt A."/>
            <person name="Barry K.W."/>
            <person name="Grigoriev I.V."/>
            <person name="Nagy L.G."/>
            <person name="Hibbett D."/>
            <person name="Henrissat B."/>
            <person name="Matheny P.B."/>
            <person name="Labbe J."/>
            <person name="Martin F.M."/>
        </authorList>
    </citation>
    <scope>NUCLEOTIDE SEQUENCE</scope>
    <source>
        <strain evidence="1">HHB10654</strain>
    </source>
</reference>
<evidence type="ECO:0000313" key="2">
    <source>
        <dbReference type="Proteomes" id="UP000814140"/>
    </source>
</evidence>
<protein>
    <submittedName>
        <fullName evidence="1">Uncharacterized protein</fullName>
    </submittedName>
</protein>
<gene>
    <name evidence="1" type="ORF">BV25DRAFT_1918396</name>
</gene>
<comment type="caution">
    <text evidence="1">The sequence shown here is derived from an EMBL/GenBank/DDBJ whole genome shotgun (WGS) entry which is preliminary data.</text>
</comment>
<organism evidence="1 2">
    <name type="scientific">Artomyces pyxidatus</name>
    <dbReference type="NCBI Taxonomy" id="48021"/>
    <lineage>
        <taxon>Eukaryota</taxon>
        <taxon>Fungi</taxon>
        <taxon>Dikarya</taxon>
        <taxon>Basidiomycota</taxon>
        <taxon>Agaricomycotina</taxon>
        <taxon>Agaricomycetes</taxon>
        <taxon>Russulales</taxon>
        <taxon>Auriscalpiaceae</taxon>
        <taxon>Artomyces</taxon>
    </lineage>
</organism>
<dbReference type="EMBL" id="MU277225">
    <property type="protein sequence ID" value="KAI0059611.1"/>
    <property type="molecule type" value="Genomic_DNA"/>
</dbReference>
<sequence>MDAQQFEPSSALKGEIMDYEFSLDMDHRKRRRNRTTQSCLNCHTSKRKCDRKRPCQRCIQLGLTGLCVYEIDDPTIRDDPNVDESTRLRNRIAELESLVRELRGKPHPRWADANFCDGDPNEKWHSRASKRPSNMHLNLRRRRGSFDINEQAESHLPSSTTPIKSEPGDLAQQFPYRFSTSPDSANASPYHAYPPQSAATGSTTPYHEHQLQYGASSGEGSGSSSYSPYLQTPAISYNHAEPQTDPRYRNHHCSDVRSDAYCPCQTNPAAGHAMVSLVQQLQAALTVLRGLPEHSAHACTIIRRVQELNDLLHTGSDAYSSGSEGIASGSYDSLSTPPDSDVMTPLSSAESAPIRAAQLQEWHALSQAQGSGYNPYFPPLPPASERGGAVFSKDISVDFHHGVI</sequence>
<dbReference type="Proteomes" id="UP000814140">
    <property type="component" value="Unassembled WGS sequence"/>
</dbReference>
<reference evidence="1" key="1">
    <citation type="submission" date="2021-03" db="EMBL/GenBank/DDBJ databases">
        <authorList>
            <consortium name="DOE Joint Genome Institute"/>
            <person name="Ahrendt S."/>
            <person name="Looney B.P."/>
            <person name="Miyauchi S."/>
            <person name="Morin E."/>
            <person name="Drula E."/>
            <person name="Courty P.E."/>
            <person name="Chicoki N."/>
            <person name="Fauchery L."/>
            <person name="Kohler A."/>
            <person name="Kuo A."/>
            <person name="Labutti K."/>
            <person name="Pangilinan J."/>
            <person name="Lipzen A."/>
            <person name="Riley R."/>
            <person name="Andreopoulos W."/>
            <person name="He G."/>
            <person name="Johnson J."/>
            <person name="Barry K.W."/>
            <person name="Grigoriev I.V."/>
            <person name="Nagy L."/>
            <person name="Hibbett D."/>
            <person name="Henrissat B."/>
            <person name="Matheny P.B."/>
            <person name="Labbe J."/>
            <person name="Martin F."/>
        </authorList>
    </citation>
    <scope>NUCLEOTIDE SEQUENCE</scope>
    <source>
        <strain evidence="1">HHB10654</strain>
    </source>
</reference>
<keyword evidence="2" id="KW-1185">Reference proteome</keyword>